<dbReference type="GO" id="GO:0030145">
    <property type="term" value="F:manganese ion binding"/>
    <property type="evidence" value="ECO:0007669"/>
    <property type="project" value="TreeGrafter"/>
</dbReference>
<dbReference type="InterPro" id="IPR023696">
    <property type="entry name" value="Ureohydrolase_dom_sf"/>
</dbReference>
<keyword evidence="3" id="KW-0464">Manganese</keyword>
<accession>A0A101U771</accession>
<dbReference type="Pfam" id="PF00491">
    <property type="entry name" value="Arginase"/>
    <property type="match status" value="1"/>
</dbReference>
<dbReference type="AlphaFoldDB" id="A0A101U771"/>
<name>A0A101U771_9ACTN</name>
<dbReference type="GO" id="GO:0005829">
    <property type="term" value="C:cytosol"/>
    <property type="evidence" value="ECO:0007669"/>
    <property type="project" value="TreeGrafter"/>
</dbReference>
<reference evidence="5 6" key="1">
    <citation type="submission" date="2015-10" db="EMBL/GenBank/DDBJ databases">
        <title>Draft genome sequence of Streptomyces caeruleatus NRRL B-24802, type strain for the species Streptomyces caeruleatus.</title>
        <authorList>
            <person name="Ruckert C."/>
            <person name="Winkler A."/>
            <person name="Kalinowski J."/>
            <person name="Kampfer P."/>
            <person name="Glaeser S."/>
        </authorList>
    </citation>
    <scope>NUCLEOTIDE SEQUENCE [LARGE SCALE GENOMIC DNA]</scope>
    <source>
        <strain evidence="5 6">NRRL B-24802</strain>
    </source>
</reference>
<gene>
    <name evidence="5" type="ORF">AQJ67_07775</name>
</gene>
<evidence type="ECO:0000256" key="3">
    <source>
        <dbReference type="ARBA" id="ARBA00023211"/>
    </source>
</evidence>
<dbReference type="GO" id="GO:0004053">
    <property type="term" value="F:arginase activity"/>
    <property type="evidence" value="ECO:0007669"/>
    <property type="project" value="TreeGrafter"/>
</dbReference>
<dbReference type="SUPFAM" id="SSF52768">
    <property type="entry name" value="Arginase/deacetylase"/>
    <property type="match status" value="1"/>
</dbReference>
<evidence type="ECO:0000256" key="4">
    <source>
        <dbReference type="PROSITE-ProRule" id="PRU00742"/>
    </source>
</evidence>
<sequence>MTGHDRGPGSPTVLVIPQWQGSAARHPRRLAEGAHRLSALLPAASRTVVDIDPRPGRDHDGVRHLDALSRSLEATRTALRRTGDDGTLLAVGGDCGIELAPVARAVARHGDNLAVVWFDAHADLNTPDTSPSGGFHGMVLRTLLGQGPAPLVPEPQERLSARQIVLAGVRALDPAERDFIDSEGIRALSVRALGEPDRLLAAVAATGATHVYVHLDLDVLDPAHFTGLSCPEPGGLHPDQLHTALHALTRRFDIAGMGITEHAPAADTADGDHVLRRILDGVGFRTSFPGGPS</sequence>
<dbReference type="PANTHER" id="PTHR43782">
    <property type="entry name" value="ARGINASE"/>
    <property type="match status" value="1"/>
</dbReference>
<dbReference type="PROSITE" id="PS51409">
    <property type="entry name" value="ARGINASE_2"/>
    <property type="match status" value="1"/>
</dbReference>
<protein>
    <submittedName>
        <fullName evidence="5">Arginase</fullName>
    </submittedName>
</protein>
<dbReference type="Proteomes" id="UP000053429">
    <property type="component" value="Unassembled WGS sequence"/>
</dbReference>
<dbReference type="Gene3D" id="3.40.800.10">
    <property type="entry name" value="Ureohydrolase domain"/>
    <property type="match status" value="1"/>
</dbReference>
<keyword evidence="2" id="KW-0378">Hydrolase</keyword>
<evidence type="ECO:0000256" key="1">
    <source>
        <dbReference type="ARBA" id="ARBA00022723"/>
    </source>
</evidence>
<dbReference type="PRINTS" id="PR00116">
    <property type="entry name" value="ARGINASE"/>
</dbReference>
<dbReference type="OrthoDB" id="7331788at2"/>
<dbReference type="EMBL" id="LMWY01000005">
    <property type="protein sequence ID" value="KUO05264.1"/>
    <property type="molecule type" value="Genomic_DNA"/>
</dbReference>
<proteinExistence type="inferred from homology"/>
<organism evidence="5 6">
    <name type="scientific">Streptomyces caeruleatus</name>
    <dbReference type="NCBI Taxonomy" id="661399"/>
    <lineage>
        <taxon>Bacteria</taxon>
        <taxon>Bacillati</taxon>
        <taxon>Actinomycetota</taxon>
        <taxon>Actinomycetes</taxon>
        <taxon>Kitasatosporales</taxon>
        <taxon>Streptomycetaceae</taxon>
        <taxon>Streptomyces</taxon>
    </lineage>
</organism>
<dbReference type="InterPro" id="IPR006035">
    <property type="entry name" value="Ureohydrolase"/>
</dbReference>
<evidence type="ECO:0000313" key="6">
    <source>
        <dbReference type="Proteomes" id="UP000053429"/>
    </source>
</evidence>
<keyword evidence="1" id="KW-0479">Metal-binding</keyword>
<evidence type="ECO:0000256" key="2">
    <source>
        <dbReference type="ARBA" id="ARBA00022801"/>
    </source>
</evidence>
<dbReference type="PANTHER" id="PTHR43782:SF3">
    <property type="entry name" value="ARGINASE"/>
    <property type="match status" value="1"/>
</dbReference>
<keyword evidence="6" id="KW-1185">Reference proteome</keyword>
<dbReference type="CDD" id="cd09999">
    <property type="entry name" value="Arginase-like_1"/>
    <property type="match status" value="1"/>
</dbReference>
<comment type="caution">
    <text evidence="5">The sequence shown here is derived from an EMBL/GenBank/DDBJ whole genome shotgun (WGS) entry which is preliminary data.</text>
</comment>
<dbReference type="STRING" id="661399.AQJ67_07775"/>
<evidence type="ECO:0000313" key="5">
    <source>
        <dbReference type="EMBL" id="KUO05264.1"/>
    </source>
</evidence>
<comment type="similarity">
    <text evidence="4">Belongs to the arginase family.</text>
</comment>